<gene>
    <name evidence="2" type="ORF">DSCO28_46220</name>
</gene>
<feature type="transmembrane region" description="Helical" evidence="1">
    <location>
        <begin position="46"/>
        <end position="62"/>
    </location>
</feature>
<dbReference type="KEGG" id="dov:DSCO28_46220"/>
<feature type="transmembrane region" description="Helical" evidence="1">
    <location>
        <begin position="21"/>
        <end position="40"/>
    </location>
</feature>
<reference evidence="2 3" key="1">
    <citation type="submission" date="2019-11" db="EMBL/GenBank/DDBJ databases">
        <title>Comparative genomics of hydrocarbon-degrading Desulfosarcina strains.</title>
        <authorList>
            <person name="Watanabe M."/>
            <person name="Kojima H."/>
            <person name="Fukui M."/>
        </authorList>
    </citation>
    <scope>NUCLEOTIDE SEQUENCE [LARGE SCALE GENOMIC DNA]</scope>
    <source>
        <strain evidence="2 3">28bB2T</strain>
    </source>
</reference>
<keyword evidence="1" id="KW-0472">Membrane</keyword>
<sequence length="72" mass="8079">MPKRNTPESEAFLPIKDQRELAKVGMVTSMGALLVTGFMGREASRLHIGAGLALIGFSYWHYRLYQPKTPSR</sequence>
<evidence type="ECO:0000256" key="1">
    <source>
        <dbReference type="SAM" id="Phobius"/>
    </source>
</evidence>
<dbReference type="RefSeq" id="WP_155311582.1">
    <property type="nucleotide sequence ID" value="NZ_AP021876.1"/>
</dbReference>
<dbReference type="EMBL" id="AP021876">
    <property type="protein sequence ID" value="BBO84056.1"/>
    <property type="molecule type" value="Genomic_DNA"/>
</dbReference>
<name>A0A5K7ZV79_9BACT</name>
<dbReference type="AlphaFoldDB" id="A0A5K7ZV79"/>
<evidence type="ECO:0000313" key="2">
    <source>
        <dbReference type="EMBL" id="BBO84056.1"/>
    </source>
</evidence>
<accession>A0A5K7ZV79</accession>
<proteinExistence type="predicted"/>
<dbReference type="Proteomes" id="UP000425960">
    <property type="component" value="Chromosome"/>
</dbReference>
<keyword evidence="1" id="KW-0812">Transmembrane</keyword>
<protein>
    <submittedName>
        <fullName evidence="2">Uncharacterized protein</fullName>
    </submittedName>
</protein>
<keyword evidence="1" id="KW-1133">Transmembrane helix</keyword>
<organism evidence="2 3">
    <name type="scientific">Desulfosarcina ovata subsp. sediminis</name>
    <dbReference type="NCBI Taxonomy" id="885957"/>
    <lineage>
        <taxon>Bacteria</taxon>
        <taxon>Pseudomonadati</taxon>
        <taxon>Thermodesulfobacteriota</taxon>
        <taxon>Desulfobacteria</taxon>
        <taxon>Desulfobacterales</taxon>
        <taxon>Desulfosarcinaceae</taxon>
        <taxon>Desulfosarcina</taxon>
    </lineage>
</organism>
<evidence type="ECO:0000313" key="3">
    <source>
        <dbReference type="Proteomes" id="UP000425960"/>
    </source>
</evidence>